<protein>
    <submittedName>
        <fullName evidence="7">FAD-binding oxidoreductase</fullName>
    </submittedName>
</protein>
<dbReference type="RefSeq" id="WP_317795452.1">
    <property type="nucleotide sequence ID" value="NZ_AP028461.1"/>
</dbReference>
<proteinExistence type="inferred from homology"/>
<dbReference type="InterPro" id="IPR016166">
    <property type="entry name" value="FAD-bd_PCMH"/>
</dbReference>
<dbReference type="Pfam" id="PF08031">
    <property type="entry name" value="BBE"/>
    <property type="match status" value="1"/>
</dbReference>
<accession>A0ABW4A3I5</accession>
<evidence type="ECO:0000256" key="5">
    <source>
        <dbReference type="ARBA" id="ARBA00023002"/>
    </source>
</evidence>
<name>A0ABW4A3I5_9ACTN</name>
<sequence length="497" mass="52511">MTEQDSIGVDRRHVLGLGAAAGATAVLGGVLTTGEPAQAGGPGPLCAPAGLKGRALLPGRPGYDAAVAGFNLVQTPAPGLVIAAENARDVQLAVRLAAQRRAPIAVLATGHQPSVPIGRDAILVSTKNMREVTVDARRRTARVEAGALWTHVLDRSLPQGLTGLNGSTPTVGVVGYTLGGGLSPTLGRRYGYAADHVRSIDLVTADGRLRTVTGANDPELFFGVRGGKSNFGLVTGIEFDLFPVSTFYGGAIIFDGKDAQRLLHAYRRWVRTVPEAMSSSVALMNIPDDPSSPPPLRGKAIVSLRICWTGRQDTGEALVRPLRAIATPLLDMVTQQPYSAFPAIHSDPAGPVPAYERTALLSELTGDAVEALVAAAGPGAPYPITMVEVRHLGGALARQPRHASAVAHRDAGFTLFGAGVTGPAEVPALRAALDRVVRLMRPWSTGGSYLNFMSVDEASTRAVSHAYPDHVYRRLRRLKRRVDPYNLFRLNHNIPPA</sequence>
<keyword evidence="5" id="KW-0560">Oxidoreductase</keyword>
<dbReference type="PANTHER" id="PTHR42973">
    <property type="entry name" value="BINDING OXIDOREDUCTASE, PUTATIVE (AFU_ORTHOLOGUE AFUA_1G17690)-RELATED"/>
    <property type="match status" value="1"/>
</dbReference>
<dbReference type="PROSITE" id="PS51318">
    <property type="entry name" value="TAT"/>
    <property type="match status" value="1"/>
</dbReference>
<comment type="caution">
    <text evidence="7">The sequence shown here is derived from an EMBL/GenBank/DDBJ whole genome shotgun (WGS) entry which is preliminary data.</text>
</comment>
<dbReference type="InterPro" id="IPR006311">
    <property type="entry name" value="TAT_signal"/>
</dbReference>
<dbReference type="Pfam" id="PF01565">
    <property type="entry name" value="FAD_binding_4"/>
    <property type="match status" value="1"/>
</dbReference>
<dbReference type="InterPro" id="IPR036318">
    <property type="entry name" value="FAD-bd_PCMH-like_sf"/>
</dbReference>
<dbReference type="PANTHER" id="PTHR42973:SF39">
    <property type="entry name" value="FAD-BINDING PCMH-TYPE DOMAIN-CONTAINING PROTEIN"/>
    <property type="match status" value="1"/>
</dbReference>
<evidence type="ECO:0000256" key="2">
    <source>
        <dbReference type="ARBA" id="ARBA00005466"/>
    </source>
</evidence>
<dbReference type="InterPro" id="IPR016169">
    <property type="entry name" value="FAD-bd_PCMH_sub2"/>
</dbReference>
<keyword evidence="4" id="KW-0274">FAD</keyword>
<dbReference type="PROSITE" id="PS00862">
    <property type="entry name" value="OX2_COVAL_FAD"/>
    <property type="match status" value="1"/>
</dbReference>
<evidence type="ECO:0000313" key="7">
    <source>
        <dbReference type="EMBL" id="MFD1365216.1"/>
    </source>
</evidence>
<dbReference type="InterPro" id="IPR050416">
    <property type="entry name" value="FAD-linked_Oxidoreductase"/>
</dbReference>
<dbReference type="Gene3D" id="3.30.465.10">
    <property type="match status" value="1"/>
</dbReference>
<dbReference type="InterPro" id="IPR016167">
    <property type="entry name" value="FAD-bd_PCMH_sub1"/>
</dbReference>
<feature type="domain" description="FAD-binding PCMH-type" evidence="6">
    <location>
        <begin position="74"/>
        <end position="244"/>
    </location>
</feature>
<organism evidence="7 8">
    <name type="scientific">Actinoplanes sichuanensis</name>
    <dbReference type="NCBI Taxonomy" id="512349"/>
    <lineage>
        <taxon>Bacteria</taxon>
        <taxon>Bacillati</taxon>
        <taxon>Actinomycetota</taxon>
        <taxon>Actinomycetes</taxon>
        <taxon>Micromonosporales</taxon>
        <taxon>Micromonosporaceae</taxon>
        <taxon>Actinoplanes</taxon>
    </lineage>
</organism>
<dbReference type="EMBL" id="JBHTMK010000008">
    <property type="protein sequence ID" value="MFD1365216.1"/>
    <property type="molecule type" value="Genomic_DNA"/>
</dbReference>
<comment type="cofactor">
    <cofactor evidence="1">
        <name>FAD</name>
        <dbReference type="ChEBI" id="CHEBI:57692"/>
    </cofactor>
</comment>
<dbReference type="InterPro" id="IPR006093">
    <property type="entry name" value="Oxy_OxRdtase_FAD_BS"/>
</dbReference>
<dbReference type="Proteomes" id="UP001597183">
    <property type="component" value="Unassembled WGS sequence"/>
</dbReference>
<comment type="similarity">
    <text evidence="2">Belongs to the oxygen-dependent FAD-linked oxidoreductase family.</text>
</comment>
<evidence type="ECO:0000259" key="6">
    <source>
        <dbReference type="PROSITE" id="PS51387"/>
    </source>
</evidence>
<dbReference type="InterPro" id="IPR006094">
    <property type="entry name" value="Oxid_FAD_bind_N"/>
</dbReference>
<evidence type="ECO:0000256" key="3">
    <source>
        <dbReference type="ARBA" id="ARBA00022630"/>
    </source>
</evidence>
<keyword evidence="8" id="KW-1185">Reference proteome</keyword>
<evidence type="ECO:0000256" key="1">
    <source>
        <dbReference type="ARBA" id="ARBA00001974"/>
    </source>
</evidence>
<dbReference type="Gene3D" id="3.40.462.20">
    <property type="match status" value="1"/>
</dbReference>
<reference evidence="8" key="1">
    <citation type="journal article" date="2019" name="Int. J. Syst. Evol. Microbiol.">
        <title>The Global Catalogue of Microorganisms (GCM) 10K type strain sequencing project: providing services to taxonomists for standard genome sequencing and annotation.</title>
        <authorList>
            <consortium name="The Broad Institute Genomics Platform"/>
            <consortium name="The Broad Institute Genome Sequencing Center for Infectious Disease"/>
            <person name="Wu L."/>
            <person name="Ma J."/>
        </authorList>
    </citation>
    <scope>NUCLEOTIDE SEQUENCE [LARGE SCALE GENOMIC DNA]</scope>
    <source>
        <strain evidence="8">CCM 7526</strain>
    </source>
</reference>
<dbReference type="Gene3D" id="3.30.43.10">
    <property type="entry name" value="Uridine Diphospho-n-acetylenolpyruvylglucosamine Reductase, domain 2"/>
    <property type="match status" value="1"/>
</dbReference>
<evidence type="ECO:0000256" key="4">
    <source>
        <dbReference type="ARBA" id="ARBA00022827"/>
    </source>
</evidence>
<gene>
    <name evidence="7" type="ORF">ACFQ5G_07670</name>
</gene>
<keyword evidence="3" id="KW-0285">Flavoprotein</keyword>
<dbReference type="PROSITE" id="PS51387">
    <property type="entry name" value="FAD_PCMH"/>
    <property type="match status" value="1"/>
</dbReference>
<evidence type="ECO:0000313" key="8">
    <source>
        <dbReference type="Proteomes" id="UP001597183"/>
    </source>
</evidence>
<dbReference type="SUPFAM" id="SSF56176">
    <property type="entry name" value="FAD-binding/transporter-associated domain-like"/>
    <property type="match status" value="1"/>
</dbReference>
<dbReference type="InterPro" id="IPR012951">
    <property type="entry name" value="BBE"/>
</dbReference>